<dbReference type="EMBL" id="PYAT01000013">
    <property type="protein sequence ID" value="PSL30591.1"/>
    <property type="molecule type" value="Genomic_DNA"/>
</dbReference>
<sequence length="102" mass="11196">MRMKISVALLWLTGLAEAFLAIPFLGGGFVVSTGYTALGVMFVLHIITLFFCFREYSPKSGSILGIITSLVAWFPLIGWAFHLVTAIVLLFTAAISDRRARI</sequence>
<reference evidence="2 3" key="1">
    <citation type="submission" date="2018-03" db="EMBL/GenBank/DDBJ databases">
        <title>Genomic Encyclopedia of Type Strains, Phase III (KMG-III): the genomes of soil and plant-associated and newly described type strains.</title>
        <authorList>
            <person name="Whitman W."/>
        </authorList>
    </citation>
    <scope>NUCLEOTIDE SEQUENCE [LARGE SCALE GENOMIC DNA]</scope>
    <source>
        <strain evidence="2 3">CGMCC 1.12259</strain>
    </source>
</reference>
<feature type="transmembrane region" description="Helical" evidence="1">
    <location>
        <begin position="28"/>
        <end position="51"/>
    </location>
</feature>
<keyword evidence="1" id="KW-1133">Transmembrane helix</keyword>
<name>A0A2P8G9D4_9BACL</name>
<dbReference type="Proteomes" id="UP000242682">
    <property type="component" value="Unassembled WGS sequence"/>
</dbReference>
<gene>
    <name evidence="2" type="ORF">B0H99_11316</name>
</gene>
<feature type="transmembrane region" description="Helical" evidence="1">
    <location>
        <begin position="63"/>
        <end position="96"/>
    </location>
</feature>
<evidence type="ECO:0000313" key="2">
    <source>
        <dbReference type="EMBL" id="PSL30591.1"/>
    </source>
</evidence>
<dbReference type="AlphaFoldDB" id="A0A2P8G9D4"/>
<evidence type="ECO:0000256" key="1">
    <source>
        <dbReference type="SAM" id="Phobius"/>
    </source>
</evidence>
<keyword evidence="1" id="KW-0472">Membrane</keyword>
<protein>
    <submittedName>
        <fullName evidence="2">Uncharacterized protein</fullName>
    </submittedName>
</protein>
<organism evidence="2 3">
    <name type="scientific">Planomicrobium soli</name>
    <dbReference type="NCBI Taxonomy" id="1176648"/>
    <lineage>
        <taxon>Bacteria</taxon>
        <taxon>Bacillati</taxon>
        <taxon>Bacillota</taxon>
        <taxon>Bacilli</taxon>
        <taxon>Bacillales</taxon>
        <taxon>Caryophanaceae</taxon>
        <taxon>Planomicrobium</taxon>
    </lineage>
</organism>
<dbReference type="OrthoDB" id="1925744at2"/>
<keyword evidence="1" id="KW-0812">Transmembrane</keyword>
<evidence type="ECO:0000313" key="3">
    <source>
        <dbReference type="Proteomes" id="UP000242682"/>
    </source>
</evidence>
<comment type="caution">
    <text evidence="2">The sequence shown here is derived from an EMBL/GenBank/DDBJ whole genome shotgun (WGS) entry which is preliminary data.</text>
</comment>
<accession>A0A2P8G9D4</accession>
<keyword evidence="3" id="KW-1185">Reference proteome</keyword>
<proteinExistence type="predicted"/>
<dbReference type="RefSeq" id="WP_106534388.1">
    <property type="nucleotide sequence ID" value="NZ_PYAT01000013.1"/>
</dbReference>